<name>A0ABP7DC06_9MICC</name>
<reference evidence="7" key="1">
    <citation type="journal article" date="2019" name="Int. J. Syst. Evol. Microbiol.">
        <title>The Global Catalogue of Microorganisms (GCM) 10K type strain sequencing project: providing services to taxonomists for standard genome sequencing and annotation.</title>
        <authorList>
            <consortium name="The Broad Institute Genomics Platform"/>
            <consortium name="The Broad Institute Genome Sequencing Center for Infectious Disease"/>
            <person name="Wu L."/>
            <person name="Ma J."/>
        </authorList>
    </citation>
    <scope>NUCLEOTIDE SEQUENCE [LARGE SCALE GENOMIC DNA]</scope>
    <source>
        <strain evidence="7">JCM 30742</strain>
    </source>
</reference>
<dbReference type="InterPro" id="IPR019887">
    <property type="entry name" value="Tscrpt_reg_AsnC/Lrp_C"/>
</dbReference>
<dbReference type="EMBL" id="BAABEO010000034">
    <property type="protein sequence ID" value="GAA3702379.1"/>
    <property type="molecule type" value="Genomic_DNA"/>
</dbReference>
<evidence type="ECO:0000313" key="7">
    <source>
        <dbReference type="Proteomes" id="UP001500752"/>
    </source>
</evidence>
<dbReference type="InterPro" id="IPR019888">
    <property type="entry name" value="Tscrpt_reg_AsnC-like"/>
</dbReference>
<dbReference type="InterPro" id="IPR036388">
    <property type="entry name" value="WH-like_DNA-bd_sf"/>
</dbReference>
<dbReference type="Gene3D" id="1.10.10.10">
    <property type="entry name" value="Winged helix-like DNA-binding domain superfamily/Winged helix DNA-binding domain"/>
    <property type="match status" value="2"/>
</dbReference>
<evidence type="ECO:0000256" key="3">
    <source>
        <dbReference type="ARBA" id="ARBA00023163"/>
    </source>
</evidence>
<sequence>MKELTALERAIVSVLQIDPRASWRKVAEVLGESERTVSRRGTELLAEGLVSVVGIRPEPASVIAQLTCSPGTARAAAASLAQRPDTTFAYTVSGSGDVVAELLIPPARLSTLLSEELPATIGLTHATSYPVLHYFRTIRGWHPHPLTPAQVSALQARHTVDTGRLDTASPLDGVDTALVEALCADGRATFEALGRRANVAESTARRRIDWILGTDQVQLRVVVEPALLGLPTEALLWIRVNPALVEAVGEELARDRRVRYAAAVAGDCQIVADVAVEDPASLFALVTASTWARQVERVETTLVLEARKRGGLRLAPPAW</sequence>
<feature type="domain" description="Transcription regulator AsnC/Lrp ligand binding" evidence="4">
    <location>
        <begin position="237"/>
        <end position="305"/>
    </location>
</feature>
<keyword evidence="1" id="KW-0805">Transcription regulation</keyword>
<evidence type="ECO:0000259" key="4">
    <source>
        <dbReference type="Pfam" id="PF01037"/>
    </source>
</evidence>
<evidence type="ECO:0000256" key="1">
    <source>
        <dbReference type="ARBA" id="ARBA00023015"/>
    </source>
</evidence>
<feature type="domain" description="HTH asnC-type" evidence="5">
    <location>
        <begin position="5"/>
        <end position="40"/>
    </location>
</feature>
<dbReference type="SUPFAM" id="SSF46785">
    <property type="entry name" value="Winged helix' DNA-binding domain"/>
    <property type="match status" value="1"/>
</dbReference>
<protein>
    <recommendedName>
        <fullName evidence="8">AsnC family transcriptional regulator</fullName>
    </recommendedName>
</protein>
<accession>A0ABP7DC06</accession>
<dbReference type="Pfam" id="PF01037">
    <property type="entry name" value="AsnC_trans_reg"/>
    <property type="match status" value="1"/>
</dbReference>
<keyword evidence="2" id="KW-0238">DNA-binding</keyword>
<gene>
    <name evidence="6" type="ORF">GCM10023081_43490</name>
</gene>
<dbReference type="Pfam" id="PF13404">
    <property type="entry name" value="HTH_AsnC-type"/>
    <property type="match status" value="2"/>
</dbReference>
<dbReference type="InterPro" id="IPR036390">
    <property type="entry name" value="WH_DNA-bd_sf"/>
</dbReference>
<dbReference type="Gene3D" id="3.30.70.920">
    <property type="match status" value="1"/>
</dbReference>
<keyword evidence="7" id="KW-1185">Reference proteome</keyword>
<dbReference type="RefSeq" id="WP_345154240.1">
    <property type="nucleotide sequence ID" value="NZ_BAABEO010000034.1"/>
</dbReference>
<evidence type="ECO:0000313" key="6">
    <source>
        <dbReference type="EMBL" id="GAA3702379.1"/>
    </source>
</evidence>
<feature type="domain" description="HTH asnC-type" evidence="5">
    <location>
        <begin position="171"/>
        <end position="209"/>
    </location>
</feature>
<evidence type="ECO:0000259" key="5">
    <source>
        <dbReference type="Pfam" id="PF13404"/>
    </source>
</evidence>
<dbReference type="PANTHER" id="PTHR30154:SF34">
    <property type="entry name" value="TRANSCRIPTIONAL REGULATOR AZLB"/>
    <property type="match status" value="1"/>
</dbReference>
<evidence type="ECO:0000256" key="2">
    <source>
        <dbReference type="ARBA" id="ARBA00023125"/>
    </source>
</evidence>
<dbReference type="SMART" id="SM00344">
    <property type="entry name" value="HTH_ASNC"/>
    <property type="match status" value="2"/>
</dbReference>
<evidence type="ECO:0008006" key="8">
    <source>
        <dbReference type="Google" id="ProtNLM"/>
    </source>
</evidence>
<dbReference type="InterPro" id="IPR011008">
    <property type="entry name" value="Dimeric_a/b-barrel"/>
</dbReference>
<dbReference type="Proteomes" id="UP001500752">
    <property type="component" value="Unassembled WGS sequence"/>
</dbReference>
<dbReference type="InterPro" id="IPR000485">
    <property type="entry name" value="AsnC-type_HTH_dom"/>
</dbReference>
<dbReference type="PANTHER" id="PTHR30154">
    <property type="entry name" value="LEUCINE-RESPONSIVE REGULATORY PROTEIN"/>
    <property type="match status" value="1"/>
</dbReference>
<comment type="caution">
    <text evidence="6">The sequence shown here is derived from an EMBL/GenBank/DDBJ whole genome shotgun (WGS) entry which is preliminary data.</text>
</comment>
<proteinExistence type="predicted"/>
<organism evidence="6 7">
    <name type="scientific">Arthrobacter ginkgonis</name>
    <dbReference type="NCBI Taxonomy" id="1630594"/>
    <lineage>
        <taxon>Bacteria</taxon>
        <taxon>Bacillati</taxon>
        <taxon>Actinomycetota</taxon>
        <taxon>Actinomycetes</taxon>
        <taxon>Micrococcales</taxon>
        <taxon>Micrococcaceae</taxon>
        <taxon>Arthrobacter</taxon>
    </lineage>
</organism>
<dbReference type="SUPFAM" id="SSF54909">
    <property type="entry name" value="Dimeric alpha+beta barrel"/>
    <property type="match status" value="1"/>
</dbReference>
<keyword evidence="3" id="KW-0804">Transcription</keyword>